<dbReference type="InterPro" id="IPR006683">
    <property type="entry name" value="Thioestr_dom"/>
</dbReference>
<name>A0A7J8BIC6_ROUAE</name>
<evidence type="ECO:0000256" key="19">
    <source>
        <dbReference type="ARBA" id="ARBA00038848"/>
    </source>
</evidence>
<evidence type="ECO:0000256" key="16">
    <source>
        <dbReference type="ARBA" id="ARBA00035852"/>
    </source>
</evidence>
<evidence type="ECO:0000256" key="24">
    <source>
        <dbReference type="ARBA" id="ARBA00047969"/>
    </source>
</evidence>
<dbReference type="CDD" id="cd03443">
    <property type="entry name" value="PaaI_thioesterase"/>
    <property type="match status" value="1"/>
</dbReference>
<evidence type="ECO:0000256" key="21">
    <source>
        <dbReference type="ARBA" id="ARBA00043210"/>
    </source>
</evidence>
<evidence type="ECO:0000256" key="2">
    <source>
        <dbReference type="ARBA" id="ARBA00004569"/>
    </source>
</evidence>
<comment type="catalytic activity">
    <reaction evidence="22">
        <text>octanoyl-CoA + H2O = octanoate + CoA + H(+)</text>
        <dbReference type="Rhea" id="RHEA:30143"/>
        <dbReference type="ChEBI" id="CHEBI:15377"/>
        <dbReference type="ChEBI" id="CHEBI:15378"/>
        <dbReference type="ChEBI" id="CHEBI:25646"/>
        <dbReference type="ChEBI" id="CHEBI:57287"/>
        <dbReference type="ChEBI" id="CHEBI:57386"/>
    </reaction>
    <physiologicalReaction direction="left-to-right" evidence="22">
        <dbReference type="Rhea" id="RHEA:30144"/>
    </physiologicalReaction>
</comment>
<dbReference type="GO" id="GO:0016787">
    <property type="term" value="F:hydrolase activity"/>
    <property type="evidence" value="ECO:0007669"/>
    <property type="project" value="UniProtKB-KW"/>
</dbReference>
<comment type="catalytic activity">
    <reaction evidence="24">
        <text>decanoyl-CoA + H2O = decanoate + CoA + H(+)</text>
        <dbReference type="Rhea" id="RHEA:40059"/>
        <dbReference type="ChEBI" id="CHEBI:15377"/>
        <dbReference type="ChEBI" id="CHEBI:15378"/>
        <dbReference type="ChEBI" id="CHEBI:27689"/>
        <dbReference type="ChEBI" id="CHEBI:57287"/>
        <dbReference type="ChEBI" id="CHEBI:61430"/>
    </reaction>
    <physiologicalReaction direction="left-to-right" evidence="24">
        <dbReference type="Rhea" id="RHEA:40060"/>
    </physiologicalReaction>
</comment>
<evidence type="ECO:0000256" key="17">
    <source>
        <dbReference type="ARBA" id="ARBA00037002"/>
    </source>
</evidence>
<comment type="similarity">
    <text evidence="18">Belongs to the THEM4/THEM5 thioesterase family.</text>
</comment>
<accession>A0A7J8BIC6</accession>
<gene>
    <name evidence="29" type="ORF">HJG63_019184</name>
</gene>
<evidence type="ECO:0000256" key="8">
    <source>
        <dbReference type="ARBA" id="ARBA00022792"/>
    </source>
</evidence>
<keyword evidence="12" id="KW-0443">Lipid metabolism</keyword>
<evidence type="ECO:0000313" key="29">
    <source>
        <dbReference type="EMBL" id="KAF6398215.1"/>
    </source>
</evidence>
<dbReference type="GO" id="GO:0006631">
    <property type="term" value="P:fatty acid metabolic process"/>
    <property type="evidence" value="ECO:0007669"/>
    <property type="project" value="UniProtKB-KW"/>
</dbReference>
<evidence type="ECO:0000256" key="7">
    <source>
        <dbReference type="ARBA" id="ARBA00022703"/>
    </source>
</evidence>
<evidence type="ECO:0000256" key="27">
    <source>
        <dbReference type="SAM" id="MobiDB-lite"/>
    </source>
</evidence>
<evidence type="ECO:0000256" key="14">
    <source>
        <dbReference type="ARBA" id="ARBA00023136"/>
    </source>
</evidence>
<reference evidence="29 30" key="1">
    <citation type="journal article" date="2020" name="Nature">
        <title>Six reference-quality genomes reveal evolution of bat adaptations.</title>
        <authorList>
            <person name="Jebb D."/>
            <person name="Huang Z."/>
            <person name="Pippel M."/>
            <person name="Hughes G.M."/>
            <person name="Lavrichenko K."/>
            <person name="Devanna P."/>
            <person name="Winkler S."/>
            <person name="Jermiin L.S."/>
            <person name="Skirmuntt E.C."/>
            <person name="Katzourakis A."/>
            <person name="Burkitt-Gray L."/>
            <person name="Ray D.A."/>
            <person name="Sullivan K.A.M."/>
            <person name="Roscito J.G."/>
            <person name="Kirilenko B.M."/>
            <person name="Davalos L.M."/>
            <person name="Corthals A.P."/>
            <person name="Power M.L."/>
            <person name="Jones G."/>
            <person name="Ransome R.D."/>
            <person name="Dechmann D.K.N."/>
            <person name="Locatelli A.G."/>
            <person name="Puechmaille S.J."/>
            <person name="Fedrigo O."/>
            <person name="Jarvis E.D."/>
            <person name="Hiller M."/>
            <person name="Vernes S.C."/>
            <person name="Myers E.W."/>
            <person name="Teeling E.C."/>
        </authorList>
    </citation>
    <scope>NUCLEOTIDE SEQUENCE [LARGE SCALE GENOMIC DNA]</scope>
    <source>
        <strain evidence="29">MRouAeg1</strain>
        <tissue evidence="29">Muscle</tissue>
    </source>
</reference>
<dbReference type="OrthoDB" id="506431at2759"/>
<evidence type="ECO:0000256" key="10">
    <source>
        <dbReference type="ARBA" id="ARBA00022832"/>
    </source>
</evidence>
<dbReference type="KEGG" id="ray:107500640"/>
<evidence type="ECO:0000256" key="20">
    <source>
        <dbReference type="ARBA" id="ARBA00040123"/>
    </source>
</evidence>
<evidence type="ECO:0000313" key="30">
    <source>
        <dbReference type="Proteomes" id="UP000593571"/>
    </source>
</evidence>
<dbReference type="GO" id="GO:0006915">
    <property type="term" value="P:apoptotic process"/>
    <property type="evidence" value="ECO:0007669"/>
    <property type="project" value="UniProtKB-KW"/>
</dbReference>
<evidence type="ECO:0000256" key="5">
    <source>
        <dbReference type="ARBA" id="ARBA00022475"/>
    </source>
</evidence>
<keyword evidence="5" id="KW-1003">Cell membrane</keyword>
<dbReference type="EC" id="3.1.2.2" evidence="19"/>
<keyword evidence="13" id="KW-0496">Mitochondrion</keyword>
<evidence type="ECO:0000256" key="12">
    <source>
        <dbReference type="ARBA" id="ARBA00023098"/>
    </source>
</evidence>
<dbReference type="PANTHER" id="PTHR12418:SF19">
    <property type="entry name" value="ACYL-COENZYME A THIOESTERASE THEM4"/>
    <property type="match status" value="1"/>
</dbReference>
<keyword evidence="14" id="KW-0472">Membrane</keyword>
<evidence type="ECO:0000256" key="13">
    <source>
        <dbReference type="ARBA" id="ARBA00023128"/>
    </source>
</evidence>
<dbReference type="Proteomes" id="UP000593571">
    <property type="component" value="Unassembled WGS sequence"/>
</dbReference>
<evidence type="ECO:0000256" key="9">
    <source>
        <dbReference type="ARBA" id="ARBA00022801"/>
    </source>
</evidence>
<dbReference type="PANTHER" id="PTHR12418">
    <property type="entry name" value="ACYL-COENZYME A THIOESTERASE THEM4"/>
    <property type="match status" value="1"/>
</dbReference>
<dbReference type="Pfam" id="PF03061">
    <property type="entry name" value="4HBT"/>
    <property type="match status" value="1"/>
</dbReference>
<dbReference type="SUPFAM" id="SSF54637">
    <property type="entry name" value="Thioesterase/thiol ester dehydrase-isomerase"/>
    <property type="match status" value="1"/>
</dbReference>
<sequence>MLSSCGARLRALRALCRDASAPARNPRPALRSFSSEKDPTPLSSSWSEELRLLSHQFMKKCDNGSWTLIPPQVFHDLQYQAYRTFQNSKLMKGRQVSTTLFLARNFQEILGFEYALFYNKDERRVVCFFQGGPLLQGFPGLLHGGATATLIDSIMAILAVNTMGFIMTTTLNITYKRPIAIGSVVVLNIQVDKIEGKKVFLSCSVRSADEKILYSEATSLYIKLDLEKRLT</sequence>
<comment type="subcellular location">
    <subcellularLocation>
        <location evidence="3">Cell projection</location>
        <location evidence="3">Ruffle membrane</location>
    </subcellularLocation>
    <subcellularLocation>
        <location evidence="1">Cytoplasm</location>
    </subcellularLocation>
    <subcellularLocation>
        <location evidence="4">Mitochondrion inner membrane</location>
        <topology evidence="4">Peripheral membrane protein</topology>
    </subcellularLocation>
    <subcellularLocation>
        <location evidence="2">Mitochondrion intermembrane space</location>
    </subcellularLocation>
</comment>
<dbReference type="InterPro" id="IPR029069">
    <property type="entry name" value="HotDog_dom_sf"/>
</dbReference>
<keyword evidence="10" id="KW-0276">Fatty acid metabolism</keyword>
<dbReference type="Gene3D" id="3.10.129.10">
    <property type="entry name" value="Hotdog Thioesterase"/>
    <property type="match status" value="1"/>
</dbReference>
<comment type="catalytic activity">
    <reaction evidence="26">
        <text>tetradecanoyl-CoA + H2O = tetradecanoate + CoA + H(+)</text>
        <dbReference type="Rhea" id="RHEA:40119"/>
        <dbReference type="ChEBI" id="CHEBI:15377"/>
        <dbReference type="ChEBI" id="CHEBI:15378"/>
        <dbReference type="ChEBI" id="CHEBI:30807"/>
        <dbReference type="ChEBI" id="CHEBI:57287"/>
        <dbReference type="ChEBI" id="CHEBI:57385"/>
    </reaction>
    <physiologicalReaction direction="left-to-right" evidence="26">
        <dbReference type="Rhea" id="RHEA:40120"/>
    </physiologicalReaction>
</comment>
<evidence type="ECO:0000256" key="1">
    <source>
        <dbReference type="ARBA" id="ARBA00004496"/>
    </source>
</evidence>
<evidence type="ECO:0000256" key="22">
    <source>
        <dbReference type="ARBA" id="ARBA00047588"/>
    </source>
</evidence>
<evidence type="ECO:0000256" key="11">
    <source>
        <dbReference type="ARBA" id="ARBA00022946"/>
    </source>
</evidence>
<evidence type="ECO:0000256" key="4">
    <source>
        <dbReference type="ARBA" id="ARBA00004637"/>
    </source>
</evidence>
<evidence type="ECO:0000256" key="18">
    <source>
        <dbReference type="ARBA" id="ARBA00038456"/>
    </source>
</evidence>
<dbReference type="GO" id="GO:0032587">
    <property type="term" value="C:ruffle membrane"/>
    <property type="evidence" value="ECO:0007669"/>
    <property type="project" value="UniProtKB-SubCell"/>
</dbReference>
<keyword evidence="9" id="KW-0378">Hydrolase</keyword>
<dbReference type="GO" id="GO:0005743">
    <property type="term" value="C:mitochondrial inner membrane"/>
    <property type="evidence" value="ECO:0007669"/>
    <property type="project" value="UniProtKB-SubCell"/>
</dbReference>
<feature type="region of interest" description="Disordered" evidence="27">
    <location>
        <begin position="22"/>
        <end position="43"/>
    </location>
</feature>
<comment type="catalytic activity">
    <reaction evidence="17">
        <text>(9Z)-octadecenoyl-CoA + H2O = (9Z)-octadecenoate + CoA + H(+)</text>
        <dbReference type="Rhea" id="RHEA:40139"/>
        <dbReference type="ChEBI" id="CHEBI:15377"/>
        <dbReference type="ChEBI" id="CHEBI:15378"/>
        <dbReference type="ChEBI" id="CHEBI:30823"/>
        <dbReference type="ChEBI" id="CHEBI:57287"/>
        <dbReference type="ChEBI" id="CHEBI:57387"/>
    </reaction>
    <physiologicalReaction direction="left-to-right" evidence="17">
        <dbReference type="Rhea" id="RHEA:40140"/>
    </physiologicalReaction>
</comment>
<keyword evidence="15" id="KW-0966">Cell projection</keyword>
<proteinExistence type="inferred from homology"/>
<comment type="caution">
    <text evidence="29">The sequence shown here is derived from an EMBL/GenBank/DDBJ whole genome shotgun (WGS) entry which is preliminary data.</text>
</comment>
<keyword evidence="8" id="KW-0999">Mitochondrion inner membrane</keyword>
<dbReference type="AlphaFoldDB" id="A0A7J8BIC6"/>
<comment type="catalytic activity">
    <reaction evidence="16">
        <text>(5Z,8Z,11Z,14Z)-eicosatetraenoyl-CoA + H2O = (5Z,8Z,11Z,14Z)-eicosatetraenoate + CoA + H(+)</text>
        <dbReference type="Rhea" id="RHEA:40151"/>
        <dbReference type="ChEBI" id="CHEBI:15377"/>
        <dbReference type="ChEBI" id="CHEBI:15378"/>
        <dbReference type="ChEBI" id="CHEBI:32395"/>
        <dbReference type="ChEBI" id="CHEBI:57287"/>
        <dbReference type="ChEBI" id="CHEBI:57368"/>
    </reaction>
    <physiologicalReaction direction="left-to-right" evidence="16">
        <dbReference type="Rhea" id="RHEA:40152"/>
    </physiologicalReaction>
</comment>
<evidence type="ECO:0000256" key="3">
    <source>
        <dbReference type="ARBA" id="ARBA00004632"/>
    </source>
</evidence>
<feature type="domain" description="Thioesterase" evidence="28">
    <location>
        <begin position="140"/>
        <end position="211"/>
    </location>
</feature>
<keyword evidence="7" id="KW-0053">Apoptosis</keyword>
<evidence type="ECO:0000259" key="28">
    <source>
        <dbReference type="Pfam" id="PF03061"/>
    </source>
</evidence>
<comment type="catalytic activity">
    <reaction evidence="23">
        <text>hexadecanoyl-CoA + H2O = hexadecanoate + CoA + H(+)</text>
        <dbReference type="Rhea" id="RHEA:16645"/>
        <dbReference type="ChEBI" id="CHEBI:7896"/>
        <dbReference type="ChEBI" id="CHEBI:15377"/>
        <dbReference type="ChEBI" id="CHEBI:15378"/>
        <dbReference type="ChEBI" id="CHEBI:57287"/>
        <dbReference type="ChEBI" id="CHEBI:57379"/>
        <dbReference type="EC" id="3.1.2.2"/>
    </reaction>
    <physiologicalReaction direction="left-to-right" evidence="23">
        <dbReference type="Rhea" id="RHEA:16646"/>
    </physiologicalReaction>
</comment>
<dbReference type="EMBL" id="JACASE010000017">
    <property type="protein sequence ID" value="KAF6398215.1"/>
    <property type="molecule type" value="Genomic_DNA"/>
</dbReference>
<evidence type="ECO:0000256" key="26">
    <source>
        <dbReference type="ARBA" id="ARBA00048180"/>
    </source>
</evidence>
<protein>
    <recommendedName>
        <fullName evidence="20">Acyl-coenzyme A thioesterase THEM4</fullName>
        <ecNumber evidence="19">3.1.2.2</ecNumber>
    </recommendedName>
    <alternativeName>
        <fullName evidence="21">Thioesterase superfamily member 4</fullName>
    </alternativeName>
</protein>
<organism evidence="29 30">
    <name type="scientific">Rousettus aegyptiacus</name>
    <name type="common">Egyptian fruit bat</name>
    <name type="synonym">Pteropus aegyptiacus</name>
    <dbReference type="NCBI Taxonomy" id="9407"/>
    <lineage>
        <taxon>Eukaryota</taxon>
        <taxon>Metazoa</taxon>
        <taxon>Chordata</taxon>
        <taxon>Craniata</taxon>
        <taxon>Vertebrata</taxon>
        <taxon>Euteleostomi</taxon>
        <taxon>Mammalia</taxon>
        <taxon>Eutheria</taxon>
        <taxon>Laurasiatheria</taxon>
        <taxon>Chiroptera</taxon>
        <taxon>Yinpterochiroptera</taxon>
        <taxon>Pteropodoidea</taxon>
        <taxon>Pteropodidae</taxon>
        <taxon>Rousettinae</taxon>
        <taxon>Rousettus</taxon>
    </lineage>
</organism>
<keyword evidence="30" id="KW-1185">Reference proteome</keyword>
<comment type="catalytic activity">
    <reaction evidence="25">
        <text>dodecanoyl-CoA + H2O = dodecanoate + CoA + H(+)</text>
        <dbReference type="Rhea" id="RHEA:30135"/>
        <dbReference type="ChEBI" id="CHEBI:15377"/>
        <dbReference type="ChEBI" id="CHEBI:15378"/>
        <dbReference type="ChEBI" id="CHEBI:18262"/>
        <dbReference type="ChEBI" id="CHEBI:57287"/>
        <dbReference type="ChEBI" id="CHEBI:57375"/>
    </reaction>
    <physiologicalReaction direction="left-to-right" evidence="25">
        <dbReference type="Rhea" id="RHEA:30136"/>
    </physiologicalReaction>
</comment>
<dbReference type="InterPro" id="IPR052365">
    <property type="entry name" value="THEM4/THEM5_acyl-CoA_thioest"/>
</dbReference>
<evidence type="ECO:0000256" key="6">
    <source>
        <dbReference type="ARBA" id="ARBA00022490"/>
    </source>
</evidence>
<keyword evidence="6" id="KW-0963">Cytoplasm</keyword>
<dbReference type="GO" id="GO:0005758">
    <property type="term" value="C:mitochondrial intermembrane space"/>
    <property type="evidence" value="ECO:0007669"/>
    <property type="project" value="UniProtKB-SubCell"/>
</dbReference>
<keyword evidence="11" id="KW-0809">Transit peptide</keyword>
<evidence type="ECO:0000256" key="15">
    <source>
        <dbReference type="ARBA" id="ARBA00023273"/>
    </source>
</evidence>
<evidence type="ECO:0000256" key="25">
    <source>
        <dbReference type="ARBA" id="ARBA00048074"/>
    </source>
</evidence>
<evidence type="ECO:0000256" key="23">
    <source>
        <dbReference type="ARBA" id="ARBA00047734"/>
    </source>
</evidence>